<organism evidence="2 3">
    <name type="scientific">Anthostomella pinea</name>
    <dbReference type="NCBI Taxonomy" id="933095"/>
    <lineage>
        <taxon>Eukaryota</taxon>
        <taxon>Fungi</taxon>
        <taxon>Dikarya</taxon>
        <taxon>Ascomycota</taxon>
        <taxon>Pezizomycotina</taxon>
        <taxon>Sordariomycetes</taxon>
        <taxon>Xylariomycetidae</taxon>
        <taxon>Xylariales</taxon>
        <taxon>Xylariaceae</taxon>
        <taxon>Anthostomella</taxon>
    </lineage>
</organism>
<dbReference type="Proteomes" id="UP001295740">
    <property type="component" value="Unassembled WGS sequence"/>
</dbReference>
<accession>A0AAI8YHF9</accession>
<protein>
    <submittedName>
        <fullName evidence="2">Uu.00g123890.m01.CDS01</fullName>
    </submittedName>
</protein>
<gene>
    <name evidence="2" type="ORF">KHLLAP_LOCUS5463</name>
</gene>
<proteinExistence type="predicted"/>
<sequence>MEDICGPKLGKDAQAGQAPEVVRQDPAELASEAVRMDSDIRAQQAPEVVRMDSERRARQAPGVVAMDPDVRAEMAPEVIGTAYGKQAQQPPLNPTTNSPFTLPISAWGLQSNLPVHSIKHPAAIPQIRPEATAPFLAATAPSLQAHGIQSDVWLSFLSTMSACVTTAKVSNHKANMAKDLGKGAFKFARAASGRIRDAGKRGDLARAGWAVVGAAVSIPVVTSLNLVGAGVALPFVALGAIGRKPQTPLERAAAYAAAANEEWLHPLGLHAQLQHSAQLCGALGLLAAALDDLTTEAQGPEERGRIVRAQLEVLGEYTSRIVVVDETTPLLELGTDTLWLVVARMDGTDIA</sequence>
<feature type="region of interest" description="Disordered" evidence="1">
    <location>
        <begin position="1"/>
        <end position="59"/>
    </location>
</feature>
<dbReference type="EMBL" id="CAUWAG010000007">
    <property type="protein sequence ID" value="CAJ2504995.1"/>
    <property type="molecule type" value="Genomic_DNA"/>
</dbReference>
<evidence type="ECO:0000313" key="2">
    <source>
        <dbReference type="EMBL" id="CAJ2504995.1"/>
    </source>
</evidence>
<evidence type="ECO:0000313" key="3">
    <source>
        <dbReference type="Proteomes" id="UP001295740"/>
    </source>
</evidence>
<evidence type="ECO:0000256" key="1">
    <source>
        <dbReference type="SAM" id="MobiDB-lite"/>
    </source>
</evidence>
<comment type="caution">
    <text evidence="2">The sequence shown here is derived from an EMBL/GenBank/DDBJ whole genome shotgun (WGS) entry which is preliminary data.</text>
</comment>
<dbReference type="AlphaFoldDB" id="A0AAI8YHF9"/>
<reference evidence="2" key="1">
    <citation type="submission" date="2023-10" db="EMBL/GenBank/DDBJ databases">
        <authorList>
            <person name="Hackl T."/>
        </authorList>
    </citation>
    <scope>NUCLEOTIDE SEQUENCE</scope>
</reference>
<keyword evidence="3" id="KW-1185">Reference proteome</keyword>
<name>A0AAI8YHF9_9PEZI</name>